<evidence type="ECO:0000313" key="2">
    <source>
        <dbReference type="EMBL" id="CAH2077276.1"/>
    </source>
</evidence>
<dbReference type="Proteomes" id="UP000837857">
    <property type="component" value="Chromosome 9"/>
</dbReference>
<evidence type="ECO:0000256" key="1">
    <source>
        <dbReference type="SAM" id="MobiDB-lite"/>
    </source>
</evidence>
<feature type="region of interest" description="Disordered" evidence="1">
    <location>
        <begin position="62"/>
        <end position="104"/>
    </location>
</feature>
<feature type="compositionally biased region" description="Basic and acidic residues" evidence="1">
    <location>
        <begin position="68"/>
        <end position="78"/>
    </location>
</feature>
<feature type="compositionally biased region" description="Pro residues" evidence="1">
    <location>
        <begin position="176"/>
        <end position="187"/>
    </location>
</feature>
<dbReference type="EMBL" id="OW152821">
    <property type="protein sequence ID" value="CAH2077276.1"/>
    <property type="molecule type" value="Genomic_DNA"/>
</dbReference>
<proteinExistence type="predicted"/>
<reference evidence="2" key="1">
    <citation type="submission" date="2022-03" db="EMBL/GenBank/DDBJ databases">
        <authorList>
            <person name="Martin H S."/>
        </authorList>
    </citation>
    <scope>NUCLEOTIDE SEQUENCE</scope>
</reference>
<feature type="non-terminal residue" evidence="2">
    <location>
        <position position="214"/>
    </location>
</feature>
<accession>A0ABN8J9Y2</accession>
<protein>
    <submittedName>
        <fullName evidence="2">Uncharacterized protein</fullName>
    </submittedName>
</protein>
<gene>
    <name evidence="2" type="ORF">IPOD504_LOCUS17631</name>
</gene>
<evidence type="ECO:0000313" key="3">
    <source>
        <dbReference type="Proteomes" id="UP000837857"/>
    </source>
</evidence>
<sequence length="214" mass="23055">MFDKAKLAPNLVMRYERQGDRTDGPRAGNVLLGPMRSYANRPDRNNYAATAAIISNYTQLPSAAATEAPRRAPSHHETGPGAPSPRGSTTARIPGPQPVPAPVAWDARRDDSCVPSARSHKRAFCYIWRNYASAGNGLRPSSRLISHSRGAVSDLAFICMHAADARVIQHPGRGPRYPPPPPALPPPRPHRPAALFAAPAPWEPSRLDASSDAL</sequence>
<keyword evidence="3" id="KW-1185">Reference proteome</keyword>
<organism evidence="2 3">
    <name type="scientific">Iphiclides podalirius</name>
    <name type="common">scarce swallowtail</name>
    <dbReference type="NCBI Taxonomy" id="110791"/>
    <lineage>
        <taxon>Eukaryota</taxon>
        <taxon>Metazoa</taxon>
        <taxon>Ecdysozoa</taxon>
        <taxon>Arthropoda</taxon>
        <taxon>Hexapoda</taxon>
        <taxon>Insecta</taxon>
        <taxon>Pterygota</taxon>
        <taxon>Neoptera</taxon>
        <taxon>Endopterygota</taxon>
        <taxon>Lepidoptera</taxon>
        <taxon>Glossata</taxon>
        <taxon>Ditrysia</taxon>
        <taxon>Papilionoidea</taxon>
        <taxon>Papilionidae</taxon>
        <taxon>Papilioninae</taxon>
        <taxon>Iphiclides</taxon>
    </lineage>
</organism>
<name>A0ABN8J9Y2_9NEOP</name>
<feature type="region of interest" description="Disordered" evidence="1">
    <location>
        <begin position="169"/>
        <end position="214"/>
    </location>
</feature>